<evidence type="ECO:0000256" key="1">
    <source>
        <dbReference type="SAM" id="Coils"/>
    </source>
</evidence>
<evidence type="ECO:0000313" key="3">
    <source>
        <dbReference type="Proteomes" id="UP000609121"/>
    </source>
</evidence>
<comment type="caution">
    <text evidence="2">The sequence shown here is derived from an EMBL/GenBank/DDBJ whole genome shotgun (WGS) entry which is preliminary data.</text>
</comment>
<dbReference type="EMBL" id="JACVXA010000078">
    <property type="protein sequence ID" value="MBE3640215.1"/>
    <property type="molecule type" value="Genomic_DNA"/>
</dbReference>
<accession>A0A8J7CJ00</accession>
<sequence length="123" mass="13690">MDRPRALARLHALAAMRRDADVARLERLRAEIRVLESQIDMLDGASVDRLGAEPTPSAYQMAGRDGLWDMWRTDRVKEIRQRIASLSADRERQGQAARLSVGRHQVLGKLAARHAPGAKPDGS</sequence>
<reference evidence="2" key="1">
    <citation type="submission" date="2020-09" db="EMBL/GenBank/DDBJ databases">
        <title>A novel bacterium of genus Mangrovicoccus, isolated from South China Sea.</title>
        <authorList>
            <person name="Huang H."/>
            <person name="Mo K."/>
            <person name="Hu Y."/>
        </authorList>
    </citation>
    <scope>NUCLEOTIDE SEQUENCE</scope>
    <source>
        <strain evidence="2">HB182678</strain>
    </source>
</reference>
<feature type="coiled-coil region" evidence="1">
    <location>
        <begin position="18"/>
        <end position="45"/>
    </location>
</feature>
<protein>
    <submittedName>
        <fullName evidence="2">Uncharacterized protein</fullName>
    </submittedName>
</protein>
<organism evidence="2 3">
    <name type="scientific">Mangrovicoccus algicola</name>
    <dbReference type="NCBI Taxonomy" id="2771008"/>
    <lineage>
        <taxon>Bacteria</taxon>
        <taxon>Pseudomonadati</taxon>
        <taxon>Pseudomonadota</taxon>
        <taxon>Alphaproteobacteria</taxon>
        <taxon>Rhodobacterales</taxon>
        <taxon>Paracoccaceae</taxon>
        <taxon>Mangrovicoccus</taxon>
    </lineage>
</organism>
<keyword evidence="1" id="KW-0175">Coiled coil</keyword>
<dbReference type="AlphaFoldDB" id="A0A8J7CJ00"/>
<keyword evidence="3" id="KW-1185">Reference proteome</keyword>
<proteinExistence type="predicted"/>
<evidence type="ECO:0000313" key="2">
    <source>
        <dbReference type="EMBL" id="MBE3640215.1"/>
    </source>
</evidence>
<dbReference type="RefSeq" id="WP_193185957.1">
    <property type="nucleotide sequence ID" value="NZ_JACVXA010000078.1"/>
</dbReference>
<dbReference type="Proteomes" id="UP000609121">
    <property type="component" value="Unassembled WGS sequence"/>
</dbReference>
<name>A0A8J7CJ00_9RHOB</name>
<gene>
    <name evidence="2" type="ORF">ICN82_18575</name>
</gene>